<dbReference type="AlphaFoldDB" id="A0A484LER8"/>
<evidence type="ECO:0000313" key="1">
    <source>
        <dbReference type="EMBL" id="VFQ74636.1"/>
    </source>
</evidence>
<gene>
    <name evidence="1" type="ORF">CCAM_LOCUS16412</name>
</gene>
<dbReference type="Proteomes" id="UP000595140">
    <property type="component" value="Unassembled WGS sequence"/>
</dbReference>
<sequence>MKTVIIVLVLIRLPMHPLKKELQKRYIYSIGTNKPTQTCKEQRTLEQHKTLLQRERVHSNFTNAVNKLGEGGYSVFTPTRDNACSERRAVEKQKTLGNADQLSRAQIELLVDTVLTLYPQEVQMYQSLTKKELSIAYLEGMFM</sequence>
<reference evidence="1 2" key="1">
    <citation type="submission" date="2018-04" db="EMBL/GenBank/DDBJ databases">
        <authorList>
            <person name="Vogel A."/>
        </authorList>
    </citation>
    <scope>NUCLEOTIDE SEQUENCE [LARGE SCALE GENOMIC DNA]</scope>
</reference>
<evidence type="ECO:0000313" key="2">
    <source>
        <dbReference type="Proteomes" id="UP000595140"/>
    </source>
</evidence>
<organism evidence="1 2">
    <name type="scientific">Cuscuta campestris</name>
    <dbReference type="NCBI Taxonomy" id="132261"/>
    <lineage>
        <taxon>Eukaryota</taxon>
        <taxon>Viridiplantae</taxon>
        <taxon>Streptophyta</taxon>
        <taxon>Embryophyta</taxon>
        <taxon>Tracheophyta</taxon>
        <taxon>Spermatophyta</taxon>
        <taxon>Magnoliopsida</taxon>
        <taxon>eudicotyledons</taxon>
        <taxon>Gunneridae</taxon>
        <taxon>Pentapetalae</taxon>
        <taxon>asterids</taxon>
        <taxon>lamiids</taxon>
        <taxon>Solanales</taxon>
        <taxon>Convolvulaceae</taxon>
        <taxon>Cuscuteae</taxon>
        <taxon>Cuscuta</taxon>
        <taxon>Cuscuta subgen. Grammica</taxon>
        <taxon>Cuscuta sect. Cleistogrammica</taxon>
    </lineage>
</organism>
<protein>
    <submittedName>
        <fullName evidence="1">Uncharacterized protein</fullName>
    </submittedName>
</protein>
<dbReference type="EMBL" id="OOIL02001340">
    <property type="protein sequence ID" value="VFQ74636.1"/>
    <property type="molecule type" value="Genomic_DNA"/>
</dbReference>
<accession>A0A484LER8</accession>
<proteinExistence type="predicted"/>
<name>A0A484LER8_9ASTE</name>
<dbReference type="OrthoDB" id="1818565at2759"/>
<keyword evidence="2" id="KW-1185">Reference proteome</keyword>